<name>A0AAD9UH05_RIDPI</name>
<accession>A0AAD9UH05</accession>
<organism evidence="2 3">
    <name type="scientific">Ridgeia piscesae</name>
    <name type="common">Tubeworm</name>
    <dbReference type="NCBI Taxonomy" id="27915"/>
    <lineage>
        <taxon>Eukaryota</taxon>
        <taxon>Metazoa</taxon>
        <taxon>Spiralia</taxon>
        <taxon>Lophotrochozoa</taxon>
        <taxon>Annelida</taxon>
        <taxon>Polychaeta</taxon>
        <taxon>Sedentaria</taxon>
        <taxon>Canalipalpata</taxon>
        <taxon>Sabellida</taxon>
        <taxon>Siboglinidae</taxon>
        <taxon>Ridgeia</taxon>
    </lineage>
</organism>
<gene>
    <name evidence="2" type="ORF">NP493_122g05010</name>
</gene>
<evidence type="ECO:0000313" key="2">
    <source>
        <dbReference type="EMBL" id="KAK2188841.1"/>
    </source>
</evidence>
<sequence>MEMRTTKEMDGIESDDRERGRKEQCGDKKYEERRLRGGRKNNRKHDIQEGDRGERDSRELGCDNRTREEINACDMRRDDGKKGSESRCVETDVNKRDDDRTKTGRKERNNRESGRGEVNDQVDAKRRSYSEAMIEGALRTERVFMGDSILRETDKTLSKEEYIAICLPGARIEHVG</sequence>
<feature type="region of interest" description="Disordered" evidence="1">
    <location>
        <begin position="1"/>
        <end position="125"/>
    </location>
</feature>
<dbReference type="EMBL" id="JAODUO010000121">
    <property type="protein sequence ID" value="KAK2188841.1"/>
    <property type="molecule type" value="Genomic_DNA"/>
</dbReference>
<evidence type="ECO:0000256" key="1">
    <source>
        <dbReference type="SAM" id="MobiDB-lite"/>
    </source>
</evidence>
<dbReference type="Proteomes" id="UP001209878">
    <property type="component" value="Unassembled WGS sequence"/>
</dbReference>
<reference evidence="2" key="1">
    <citation type="journal article" date="2023" name="Mol. Biol. Evol.">
        <title>Third-Generation Sequencing Reveals the Adaptive Role of the Epigenome in Three Deep-Sea Polychaetes.</title>
        <authorList>
            <person name="Perez M."/>
            <person name="Aroh O."/>
            <person name="Sun Y."/>
            <person name="Lan Y."/>
            <person name="Juniper S.K."/>
            <person name="Young C.R."/>
            <person name="Angers B."/>
            <person name="Qian P.Y."/>
        </authorList>
    </citation>
    <scope>NUCLEOTIDE SEQUENCE</scope>
    <source>
        <strain evidence="2">R07B-5</strain>
    </source>
</reference>
<dbReference type="AlphaFoldDB" id="A0AAD9UH05"/>
<feature type="compositionally biased region" description="Basic and acidic residues" evidence="1">
    <location>
        <begin position="44"/>
        <end position="125"/>
    </location>
</feature>
<keyword evidence="3" id="KW-1185">Reference proteome</keyword>
<protein>
    <submittedName>
        <fullName evidence="2">Uncharacterized protein</fullName>
    </submittedName>
</protein>
<feature type="compositionally biased region" description="Basic and acidic residues" evidence="1">
    <location>
        <begin position="1"/>
        <end position="35"/>
    </location>
</feature>
<proteinExistence type="predicted"/>
<comment type="caution">
    <text evidence="2">The sequence shown here is derived from an EMBL/GenBank/DDBJ whole genome shotgun (WGS) entry which is preliminary data.</text>
</comment>
<evidence type="ECO:0000313" key="3">
    <source>
        <dbReference type="Proteomes" id="UP001209878"/>
    </source>
</evidence>